<dbReference type="EMBL" id="JAHVAH010000001">
    <property type="protein sequence ID" value="MBW0145410.1"/>
    <property type="molecule type" value="Genomic_DNA"/>
</dbReference>
<evidence type="ECO:0000259" key="1">
    <source>
        <dbReference type="Pfam" id="PF12706"/>
    </source>
</evidence>
<keyword evidence="3" id="KW-1185">Reference proteome</keyword>
<accession>A0ABS6V756</accession>
<reference evidence="2 3" key="1">
    <citation type="submission" date="2021-07" db="EMBL/GenBank/DDBJ databases">
        <title>The draft genome sequence of Sphingomicrobium sp. B8.</title>
        <authorList>
            <person name="Mu L."/>
        </authorList>
    </citation>
    <scope>NUCLEOTIDE SEQUENCE [LARGE SCALE GENOMIC DNA]</scope>
    <source>
        <strain evidence="2 3">B8</strain>
    </source>
</reference>
<comment type="caution">
    <text evidence="2">The sequence shown here is derived from an EMBL/GenBank/DDBJ whole genome shotgun (WGS) entry which is preliminary data.</text>
</comment>
<name>A0ABS6V756_9SPHN</name>
<sequence length="309" mass="34123">MSIIAALALATIPPPPCNTELVVLGAGQDAGAPQLGNLSDPAWTDRDKRLLATSLLLIDWGQRKRFMFEATPDIVEQLQASYEVKPLLRDDGSLDLDGIFLTHAHIGHYAGLLHLGFESANTKDVPVYAMPRMASFLASNAPWSQLIDLNNISMTTLQPEAATNIQDTFAVLPRVVPHRDEFSETVGYSVVTPGKRFFFLPDIDSFDEWEAAGGPSLSALVEGHDLLFLDSTFFDDDELDRDMSAIPHPRTKGTMEALASLPADQRAKVHFIHYNHSNPIRFPDSAESQMVEENGFNVARRGDRHCLDL</sequence>
<evidence type="ECO:0000313" key="2">
    <source>
        <dbReference type="EMBL" id="MBW0145410.1"/>
    </source>
</evidence>
<dbReference type="Pfam" id="PF12706">
    <property type="entry name" value="Lactamase_B_2"/>
    <property type="match status" value="1"/>
</dbReference>
<proteinExistence type="predicted"/>
<dbReference type="Proteomes" id="UP000698028">
    <property type="component" value="Unassembled WGS sequence"/>
</dbReference>
<dbReference type="InterPro" id="IPR001279">
    <property type="entry name" value="Metallo-B-lactamas"/>
</dbReference>
<protein>
    <submittedName>
        <fullName evidence="2">MBL fold metallo-hydrolase</fullName>
    </submittedName>
</protein>
<dbReference type="RefSeq" id="WP_218633316.1">
    <property type="nucleotide sequence ID" value="NZ_JAHVAH010000001.1"/>
</dbReference>
<feature type="domain" description="Metallo-beta-lactamase" evidence="1">
    <location>
        <begin position="65"/>
        <end position="271"/>
    </location>
</feature>
<organism evidence="2 3">
    <name type="scientific">Sphingomicrobium clamense</name>
    <dbReference type="NCBI Taxonomy" id="2851013"/>
    <lineage>
        <taxon>Bacteria</taxon>
        <taxon>Pseudomonadati</taxon>
        <taxon>Pseudomonadota</taxon>
        <taxon>Alphaproteobacteria</taxon>
        <taxon>Sphingomonadales</taxon>
        <taxon>Sphingomonadaceae</taxon>
        <taxon>Sphingomicrobium</taxon>
    </lineage>
</organism>
<evidence type="ECO:0000313" key="3">
    <source>
        <dbReference type="Proteomes" id="UP000698028"/>
    </source>
</evidence>
<gene>
    <name evidence="2" type="ORF">KTQ36_08900</name>
</gene>